<name>A0AA86R9P5_9EUKA</name>
<dbReference type="SMART" id="SM00369">
    <property type="entry name" value="LRR_TYP"/>
    <property type="match status" value="9"/>
</dbReference>
<dbReference type="InterPro" id="IPR032675">
    <property type="entry name" value="LRR_dom_sf"/>
</dbReference>
<keyword evidence="1" id="KW-0433">Leucine-rich repeat</keyword>
<keyword evidence="2" id="KW-0677">Repeat</keyword>
<dbReference type="Gene3D" id="3.80.10.10">
    <property type="entry name" value="Ribonuclease Inhibitor"/>
    <property type="match status" value="4"/>
</dbReference>
<evidence type="ECO:0000256" key="1">
    <source>
        <dbReference type="ARBA" id="ARBA00022614"/>
    </source>
</evidence>
<dbReference type="AlphaFoldDB" id="A0AA86R9P5"/>
<reference evidence="3" key="1">
    <citation type="submission" date="2023-06" db="EMBL/GenBank/DDBJ databases">
        <authorList>
            <person name="Kurt Z."/>
        </authorList>
    </citation>
    <scope>NUCLEOTIDE SEQUENCE</scope>
</reference>
<dbReference type="EMBL" id="CATOUU010001120">
    <property type="protein sequence ID" value="CAI9973320.1"/>
    <property type="molecule type" value="Genomic_DNA"/>
</dbReference>
<proteinExistence type="predicted"/>
<dbReference type="InterPro" id="IPR003591">
    <property type="entry name" value="Leu-rich_rpt_typical-subtyp"/>
</dbReference>
<reference evidence="4 5" key="2">
    <citation type="submission" date="2024-07" db="EMBL/GenBank/DDBJ databases">
        <authorList>
            <person name="Akdeniz Z."/>
        </authorList>
    </citation>
    <scope>NUCLEOTIDE SEQUENCE [LARGE SCALE GENOMIC DNA]</scope>
</reference>
<accession>A0AA86R9P5</accession>
<evidence type="ECO:0000313" key="5">
    <source>
        <dbReference type="Proteomes" id="UP001642409"/>
    </source>
</evidence>
<dbReference type="InterPro" id="IPR050836">
    <property type="entry name" value="SDS22/Internalin_LRR"/>
</dbReference>
<dbReference type="InterPro" id="IPR001611">
    <property type="entry name" value="Leu-rich_rpt"/>
</dbReference>
<dbReference type="Proteomes" id="UP001642409">
    <property type="component" value="Unassembled WGS sequence"/>
</dbReference>
<gene>
    <name evidence="3" type="ORF">HINF_LOCUS60965</name>
    <name evidence="4" type="ORF">HINF_LOCUS65173</name>
</gene>
<dbReference type="PANTHER" id="PTHR46652:SF3">
    <property type="entry name" value="LEUCINE-RICH REPEAT-CONTAINING PROTEIN 9"/>
    <property type="match status" value="1"/>
</dbReference>
<dbReference type="SUPFAM" id="SSF52058">
    <property type="entry name" value="L domain-like"/>
    <property type="match status" value="1"/>
</dbReference>
<organism evidence="3">
    <name type="scientific">Hexamita inflata</name>
    <dbReference type="NCBI Taxonomy" id="28002"/>
    <lineage>
        <taxon>Eukaryota</taxon>
        <taxon>Metamonada</taxon>
        <taxon>Diplomonadida</taxon>
        <taxon>Hexamitidae</taxon>
        <taxon>Hexamitinae</taxon>
        <taxon>Hexamita</taxon>
    </lineage>
</organism>
<dbReference type="EMBL" id="CAXDID020000425">
    <property type="protein sequence ID" value="CAL6090151.1"/>
    <property type="molecule type" value="Genomic_DNA"/>
</dbReference>
<evidence type="ECO:0000313" key="4">
    <source>
        <dbReference type="EMBL" id="CAL6090151.1"/>
    </source>
</evidence>
<evidence type="ECO:0000256" key="2">
    <source>
        <dbReference type="ARBA" id="ARBA00022737"/>
    </source>
</evidence>
<comment type="caution">
    <text evidence="3">The sequence shown here is derived from an EMBL/GenBank/DDBJ whole genome shotgun (WGS) entry which is preliminary data.</text>
</comment>
<dbReference type="InterPro" id="IPR025875">
    <property type="entry name" value="Leu-rich_rpt_4"/>
</dbReference>
<dbReference type="Pfam" id="PF12799">
    <property type="entry name" value="LRR_4"/>
    <property type="match status" value="2"/>
</dbReference>
<dbReference type="SMART" id="SM00365">
    <property type="entry name" value="LRR_SD22"/>
    <property type="match status" value="11"/>
</dbReference>
<sequence length="633" mass="72331">MFSNTKYFEYINDVDDAKLFIFDDQNITDQLIASQLSGQIEGYGKQIDTVVIINCPNIQCRLQHPLKSLSINCCGLTKICCLPVELVHLDLGDNKLDDASNLGSLFNLKRLILRSNKINRLDCLKSLVKLEHLDVSFNNLVYVDFITYLPLLTDFQITGNCICNLFCVVEHPKCSNCIMNQTQRDPTLDDVWQYLGQCTKQQLNSEFDSVQIQVIQRNEMLSAQEIAKNAGDESWITINNLSEQDYDKIKQCLNYNYDFFQNLTQKILIIHDSSKSNDILSKIAPHIRNLKVQVEPIRSLQITSKKEHLDLSCYNKFNIQDLLVHWCDDISLLGITSVKYLNIKCCGLKSLEGIQNLNELQQLQIYFCELESVEQLGSLKQQLIKVLFRDNKLISTKGLQILKNHTVLELQGNLLSSLEGMEQLTNLTNLDLSRNQLKSVGQLKNLTNLINLNLNDNFLENVTELGNLENLVDLNLRNNILQNLDGLEKLTNLQIIDLFNNQISSLKGMRNLQNLTTVNLINNKLRSVDGLKNLPKLQILLLQSNQLQTLKGLDNFPNLMQLELQDNQLVNTEGLKQLPKLTVLYLSTNKLTSINGLENLLSLESLHLRGNLIKDFTAISHKKYKYIGYQDQQ</sequence>
<protein>
    <submittedName>
        <fullName evidence="3">Leucine Rich Repeat (LRR)-containing protein</fullName>
    </submittedName>
    <submittedName>
        <fullName evidence="4">Leucine_Rich Repeat (LRR)-containing protein</fullName>
    </submittedName>
</protein>
<dbReference type="PROSITE" id="PS51450">
    <property type="entry name" value="LRR"/>
    <property type="match status" value="11"/>
</dbReference>
<keyword evidence="5" id="KW-1185">Reference proteome</keyword>
<dbReference type="PRINTS" id="PR00019">
    <property type="entry name" value="LEURICHRPT"/>
</dbReference>
<dbReference type="PANTHER" id="PTHR46652">
    <property type="entry name" value="LEUCINE-RICH REPEAT AND IQ DOMAIN-CONTAINING PROTEIN 1-RELATED"/>
    <property type="match status" value="1"/>
</dbReference>
<evidence type="ECO:0000313" key="3">
    <source>
        <dbReference type="EMBL" id="CAI9973320.1"/>
    </source>
</evidence>